<protein>
    <submittedName>
        <fullName evidence="19">Ionotropic receptor 93a</fullName>
    </submittedName>
</protein>
<dbReference type="AlphaFoldDB" id="A0A8B7PM64"/>
<gene>
    <name evidence="19" type="primary">LOC108682436</name>
</gene>
<dbReference type="SUPFAM" id="SSF53850">
    <property type="entry name" value="Periplasmic binding protein-like II"/>
    <property type="match status" value="1"/>
</dbReference>
<evidence type="ECO:0000256" key="8">
    <source>
        <dbReference type="ARBA" id="ARBA00023136"/>
    </source>
</evidence>
<sequence length="749" mass="84506">MVQAALIPLAEVTLISDESVSEEGLTEVLQLLKTATGGVTAVTTVDLSASSDTGKLLGSLKPRPGEPKFKTFIAMVAKTRIAALQTTARTVGLMGSKNEWLFVVSDSNDMAEDMSPYMADMEDGDNLSFFYNTSVAQPTQPCQDEFKCVLGLAVEQYATQLSVTLEETLEIFHKVSEEEWAEMKPTKAQRSEAIIKKIKDALTSMSRCHRCTSWEAQAVEVKDADRFELLKSARWTPLTGVTVYDDLFPHVTGGFRGRRIKVTSTDNPPWHKFVRDKNNTIVGYTGLMFDILNEIGRRLNFTYEVIPPPEINKFGVLENGRYNGMMGQITRKEVLVGCGAFTVTNLRKQVVDFTTVIDKQPYTYMIARPKELSRVLLFVEPFTSDTWILIAIATLLMGPILHLVNSHSPFYAYYDLHRGRGLFTLQDCSWYIFASVLQQGGDRMPMCHSARVALGFWWVFVIIIVTTYSGNLVAFLTFPKLENAVQTLDDLLAARYSMSWGYVGGGALQDYFKGAEGKFKEIGDLATIHDREDQILLDRIRYTDYAYIQWKVNLLVIMKEEFLRTDSCDFSLGREEFYSEHVAMAMPKGSPYVWKFDEEIKLMLKGGLVQKWMQDHWPKKDRCSASAYGDGDGMRTVSLADMQGSFVLLGLGFLLALVFIIAEFVWRCAKPNLSGKGGSINSTVTTNRTNSNVNKNFSINNDDNRYDGNVKRNNWYNIDNGLNHGDQQGRSSISYVPPQHLMRYYDHRS</sequence>
<dbReference type="KEGG" id="hazt:108682436"/>
<keyword evidence="6 16" id="KW-1133">Transmembrane helix</keyword>
<dbReference type="InterPro" id="IPR019594">
    <property type="entry name" value="Glu/Gly-bd"/>
</dbReference>
<keyword evidence="18" id="KW-1185">Reference proteome</keyword>
<evidence type="ECO:0000256" key="13">
    <source>
        <dbReference type="PIRSR" id="PIRSR601508-1"/>
    </source>
</evidence>
<evidence type="ECO:0000256" key="3">
    <source>
        <dbReference type="ARBA" id="ARBA00022448"/>
    </source>
</evidence>
<evidence type="ECO:0000256" key="15">
    <source>
        <dbReference type="PIRSR" id="PIRSR601508-3"/>
    </source>
</evidence>
<dbReference type="InterPro" id="IPR052192">
    <property type="entry name" value="Insect_Ionotropic_Sensory_Rcpt"/>
</dbReference>
<dbReference type="FunFam" id="1.10.287.70:FF:000143">
    <property type="entry name" value="Probable glutamate receptor"/>
    <property type="match status" value="1"/>
</dbReference>
<dbReference type="OMA" id="HIDRMFR"/>
<dbReference type="PANTHER" id="PTHR42643">
    <property type="entry name" value="IONOTROPIC RECEPTOR 20A-RELATED"/>
    <property type="match status" value="1"/>
</dbReference>
<dbReference type="PRINTS" id="PR00177">
    <property type="entry name" value="NMDARECEPTOR"/>
</dbReference>
<dbReference type="Proteomes" id="UP000694843">
    <property type="component" value="Unplaced"/>
</dbReference>
<accession>A0A8B7PM64</accession>
<dbReference type="Gene3D" id="3.40.190.10">
    <property type="entry name" value="Periplasmic binding protein-like II"/>
    <property type="match status" value="1"/>
</dbReference>
<evidence type="ECO:0000259" key="17">
    <source>
        <dbReference type="SMART" id="SM00918"/>
    </source>
</evidence>
<comment type="subcellular location">
    <subcellularLocation>
        <location evidence="1">Cell membrane</location>
        <topology evidence="1">Multi-pass membrane protein</topology>
    </subcellularLocation>
</comment>
<keyword evidence="12" id="KW-0407">Ion channel</keyword>
<keyword evidence="3" id="KW-0813">Transport</keyword>
<dbReference type="GeneID" id="108682436"/>
<feature type="domain" description="Ionotropic glutamate receptor L-glutamate and glycine-binding" evidence="17">
    <location>
        <begin position="269"/>
        <end position="331"/>
    </location>
</feature>
<evidence type="ECO:0000256" key="12">
    <source>
        <dbReference type="ARBA" id="ARBA00023303"/>
    </source>
</evidence>
<feature type="transmembrane region" description="Helical" evidence="16">
    <location>
        <begin position="452"/>
        <end position="478"/>
    </location>
</feature>
<evidence type="ECO:0000256" key="1">
    <source>
        <dbReference type="ARBA" id="ARBA00004651"/>
    </source>
</evidence>
<keyword evidence="11" id="KW-1071">Ligand-gated ion channel</keyword>
<feature type="binding site" evidence="13">
    <location>
        <position position="342"/>
    </location>
    <ligand>
        <name>L-glutamate</name>
        <dbReference type="ChEBI" id="CHEBI:29985"/>
    </ligand>
</feature>
<dbReference type="InterPro" id="IPR001508">
    <property type="entry name" value="Iono_Glu_rcpt_met"/>
</dbReference>
<organism evidence="18 19">
    <name type="scientific">Hyalella azteca</name>
    <name type="common">Amphipod</name>
    <dbReference type="NCBI Taxonomy" id="294128"/>
    <lineage>
        <taxon>Eukaryota</taxon>
        <taxon>Metazoa</taxon>
        <taxon>Ecdysozoa</taxon>
        <taxon>Arthropoda</taxon>
        <taxon>Crustacea</taxon>
        <taxon>Multicrustacea</taxon>
        <taxon>Malacostraca</taxon>
        <taxon>Eumalacostraca</taxon>
        <taxon>Peracarida</taxon>
        <taxon>Amphipoda</taxon>
        <taxon>Senticaudata</taxon>
        <taxon>Talitrida</taxon>
        <taxon>Talitroidea</taxon>
        <taxon>Hyalellidae</taxon>
        <taxon>Hyalella</taxon>
    </lineage>
</organism>
<feature type="binding site" evidence="13">
    <location>
        <position position="347"/>
    </location>
    <ligand>
        <name>L-glutamate</name>
        <dbReference type="ChEBI" id="CHEBI:29985"/>
    </ligand>
</feature>
<evidence type="ECO:0000256" key="16">
    <source>
        <dbReference type="SAM" id="Phobius"/>
    </source>
</evidence>
<dbReference type="GO" id="GO:0050906">
    <property type="term" value="P:detection of stimulus involved in sensory perception"/>
    <property type="evidence" value="ECO:0007669"/>
    <property type="project" value="UniProtKB-ARBA"/>
</dbReference>
<evidence type="ECO:0000313" key="19">
    <source>
        <dbReference type="RefSeq" id="XP_018027085.1"/>
    </source>
</evidence>
<dbReference type="GO" id="GO:0005886">
    <property type="term" value="C:plasma membrane"/>
    <property type="evidence" value="ECO:0007669"/>
    <property type="project" value="UniProtKB-SubCell"/>
</dbReference>
<keyword evidence="15" id="KW-1015">Disulfide bond</keyword>
<keyword evidence="7" id="KW-0406">Ion transport</keyword>
<keyword evidence="8 16" id="KW-0472">Membrane</keyword>
<dbReference type="InterPro" id="IPR001320">
    <property type="entry name" value="Iontro_rcpt_C"/>
</dbReference>
<dbReference type="RefSeq" id="XP_018027085.1">
    <property type="nucleotide sequence ID" value="XM_018171596.2"/>
</dbReference>
<dbReference type="Pfam" id="PF00060">
    <property type="entry name" value="Lig_chan"/>
    <property type="match status" value="1"/>
</dbReference>
<proteinExistence type="inferred from homology"/>
<dbReference type="PANTHER" id="PTHR42643:SF24">
    <property type="entry name" value="IONOTROPIC RECEPTOR 60A"/>
    <property type="match status" value="1"/>
</dbReference>
<keyword evidence="4" id="KW-1003">Cell membrane</keyword>
<feature type="site" description="Crucial to convey clamshell closure to channel opening" evidence="14">
    <location>
        <position position="485"/>
    </location>
</feature>
<reference evidence="19" key="1">
    <citation type="submission" date="2025-08" db="UniProtKB">
        <authorList>
            <consortium name="RefSeq"/>
        </authorList>
    </citation>
    <scope>IDENTIFICATION</scope>
</reference>
<dbReference type="SMART" id="SM00918">
    <property type="entry name" value="Lig_chan-Glu_bd"/>
    <property type="match status" value="1"/>
</dbReference>
<evidence type="ECO:0000256" key="9">
    <source>
        <dbReference type="ARBA" id="ARBA00023170"/>
    </source>
</evidence>
<evidence type="ECO:0000256" key="14">
    <source>
        <dbReference type="PIRSR" id="PIRSR601508-2"/>
    </source>
</evidence>
<feature type="transmembrane region" description="Helical" evidence="16">
    <location>
        <begin position="386"/>
        <end position="404"/>
    </location>
</feature>
<evidence type="ECO:0000256" key="2">
    <source>
        <dbReference type="ARBA" id="ARBA00008685"/>
    </source>
</evidence>
<name>A0A8B7PM64_HYAAZ</name>
<comment type="similarity">
    <text evidence="2">Belongs to the glutamate-gated ion channel (TC 1.A.10.1) family.</text>
</comment>
<evidence type="ECO:0000256" key="7">
    <source>
        <dbReference type="ARBA" id="ARBA00023065"/>
    </source>
</evidence>
<dbReference type="Gene3D" id="1.10.287.70">
    <property type="match status" value="1"/>
</dbReference>
<feature type="site" description="Interaction with the cone snail toxin Con-ikot-ikot" evidence="14">
    <location>
        <position position="513"/>
    </location>
</feature>
<evidence type="ECO:0000256" key="6">
    <source>
        <dbReference type="ARBA" id="ARBA00022989"/>
    </source>
</evidence>
<feature type="disulfide bond" evidence="15">
    <location>
        <begin position="568"/>
        <end position="623"/>
    </location>
</feature>
<keyword evidence="5 16" id="KW-0812">Transmembrane</keyword>
<dbReference type="Pfam" id="PF10613">
    <property type="entry name" value="Lig_chan-Glu_bd"/>
    <property type="match status" value="1"/>
</dbReference>
<dbReference type="GO" id="GO:0038023">
    <property type="term" value="F:signaling receptor activity"/>
    <property type="evidence" value="ECO:0007669"/>
    <property type="project" value="InterPro"/>
</dbReference>
<evidence type="ECO:0000256" key="10">
    <source>
        <dbReference type="ARBA" id="ARBA00023180"/>
    </source>
</evidence>
<feature type="transmembrane region" description="Helical" evidence="16">
    <location>
        <begin position="646"/>
        <end position="666"/>
    </location>
</feature>
<evidence type="ECO:0000256" key="4">
    <source>
        <dbReference type="ARBA" id="ARBA00022475"/>
    </source>
</evidence>
<dbReference type="GO" id="GO:0015276">
    <property type="term" value="F:ligand-gated monoatomic ion channel activity"/>
    <property type="evidence" value="ECO:0007669"/>
    <property type="project" value="InterPro"/>
</dbReference>
<keyword evidence="10" id="KW-0325">Glycoprotein</keyword>
<evidence type="ECO:0000256" key="5">
    <source>
        <dbReference type="ARBA" id="ARBA00022692"/>
    </source>
</evidence>
<evidence type="ECO:0000256" key="11">
    <source>
        <dbReference type="ARBA" id="ARBA00023286"/>
    </source>
</evidence>
<dbReference type="OrthoDB" id="5984008at2759"/>
<evidence type="ECO:0000313" key="18">
    <source>
        <dbReference type="Proteomes" id="UP000694843"/>
    </source>
</evidence>
<keyword evidence="9 19" id="KW-0675">Receptor</keyword>